<evidence type="ECO:0000313" key="6">
    <source>
        <dbReference type="EMBL" id="OWJ69020.1"/>
    </source>
</evidence>
<dbReference type="GO" id="GO:1901135">
    <property type="term" value="P:carbohydrate derivative metabolic process"/>
    <property type="evidence" value="ECO:0007669"/>
    <property type="project" value="InterPro"/>
</dbReference>
<dbReference type="InterPro" id="IPR046348">
    <property type="entry name" value="SIS_dom_sf"/>
</dbReference>
<dbReference type="SUPFAM" id="SSF46689">
    <property type="entry name" value="Homeodomain-like"/>
    <property type="match status" value="1"/>
</dbReference>
<dbReference type="GO" id="GO:0097367">
    <property type="term" value="F:carbohydrate derivative binding"/>
    <property type="evidence" value="ECO:0007669"/>
    <property type="project" value="InterPro"/>
</dbReference>
<evidence type="ECO:0000259" key="5">
    <source>
        <dbReference type="PROSITE" id="PS51464"/>
    </source>
</evidence>
<sequence length="285" mass="31000">MGRVYYSEVAQLVAKAYDRLSPGHRRIADFILRHPTEAATLNNVELAARCEVSNATANRFPKAIGFSGFAEFRSSQRDALRTDLSPATKLREEIDETAGPFDVIQDGLRQDLANLNRTLAGIDEESCARAIELILTAERIFAFGMGLSRHVAGLLIHGLEPFCRGNATEMGAGGGANSAMRRVVHCGPRDLLILASFPRYSAETLDIARIGRENGAMIICLTDRPTSPLTKYADVVFYAQAERALLPNSATAAVAIAEGIIAAVSNRRSEGIDVHRKLAESYRPE</sequence>
<evidence type="ECO:0008006" key="8">
    <source>
        <dbReference type="Google" id="ProtNLM"/>
    </source>
</evidence>
<evidence type="ECO:0000256" key="2">
    <source>
        <dbReference type="ARBA" id="ARBA00023125"/>
    </source>
</evidence>
<dbReference type="InterPro" id="IPR036388">
    <property type="entry name" value="WH-like_DNA-bd_sf"/>
</dbReference>
<evidence type="ECO:0000256" key="1">
    <source>
        <dbReference type="ARBA" id="ARBA00023015"/>
    </source>
</evidence>
<name>A0A211ZUR4_9PROT</name>
<dbReference type="Pfam" id="PF01380">
    <property type="entry name" value="SIS"/>
    <property type="match status" value="1"/>
</dbReference>
<dbReference type="SUPFAM" id="SSF53697">
    <property type="entry name" value="SIS domain"/>
    <property type="match status" value="1"/>
</dbReference>
<dbReference type="Proteomes" id="UP000196655">
    <property type="component" value="Unassembled WGS sequence"/>
</dbReference>
<dbReference type="InterPro" id="IPR000281">
    <property type="entry name" value="HTH_RpiR"/>
</dbReference>
<evidence type="ECO:0000313" key="7">
    <source>
        <dbReference type="Proteomes" id="UP000196655"/>
    </source>
</evidence>
<dbReference type="Gene3D" id="3.40.50.10490">
    <property type="entry name" value="Glucose-6-phosphate isomerase like protein, domain 1"/>
    <property type="match status" value="1"/>
</dbReference>
<reference evidence="7" key="1">
    <citation type="submission" date="2017-05" db="EMBL/GenBank/DDBJ databases">
        <authorList>
            <person name="Macchi M."/>
            <person name="Festa S."/>
            <person name="Coppotelli B.M."/>
            <person name="Morelli I.S."/>
        </authorList>
    </citation>
    <scope>NUCLEOTIDE SEQUENCE [LARGE SCALE GENOMIC DNA]</scope>
    <source>
        <strain evidence="7">I</strain>
    </source>
</reference>
<dbReference type="PROSITE" id="PS51464">
    <property type="entry name" value="SIS"/>
    <property type="match status" value="1"/>
</dbReference>
<dbReference type="Gene3D" id="1.10.10.10">
    <property type="entry name" value="Winged helix-like DNA-binding domain superfamily/Winged helix DNA-binding domain"/>
    <property type="match status" value="1"/>
</dbReference>
<comment type="caution">
    <text evidence="6">The sequence shown here is derived from an EMBL/GenBank/DDBJ whole genome shotgun (WGS) entry which is preliminary data.</text>
</comment>
<keyword evidence="2" id="KW-0238">DNA-binding</keyword>
<dbReference type="PANTHER" id="PTHR30514">
    <property type="entry name" value="GLUCOKINASE"/>
    <property type="match status" value="1"/>
</dbReference>
<organism evidence="6 7">
    <name type="scientific">Inquilinus limosus</name>
    <dbReference type="NCBI Taxonomy" id="171674"/>
    <lineage>
        <taxon>Bacteria</taxon>
        <taxon>Pseudomonadati</taxon>
        <taxon>Pseudomonadota</taxon>
        <taxon>Alphaproteobacteria</taxon>
        <taxon>Rhodospirillales</taxon>
        <taxon>Rhodospirillaceae</taxon>
        <taxon>Inquilinus</taxon>
    </lineage>
</organism>
<dbReference type="GO" id="GO:0003700">
    <property type="term" value="F:DNA-binding transcription factor activity"/>
    <property type="evidence" value="ECO:0007669"/>
    <property type="project" value="InterPro"/>
</dbReference>
<dbReference type="GO" id="GO:0003677">
    <property type="term" value="F:DNA binding"/>
    <property type="evidence" value="ECO:0007669"/>
    <property type="project" value="UniProtKB-KW"/>
</dbReference>
<gene>
    <name evidence="6" type="ORF">BWR60_00255</name>
</gene>
<protein>
    <recommendedName>
        <fullName evidence="8">Transcriptional regulator</fullName>
    </recommendedName>
</protein>
<dbReference type="InterPro" id="IPR001347">
    <property type="entry name" value="SIS_dom"/>
</dbReference>
<dbReference type="EMBL" id="NHON01000001">
    <property type="protein sequence ID" value="OWJ69020.1"/>
    <property type="molecule type" value="Genomic_DNA"/>
</dbReference>
<keyword evidence="3" id="KW-0804">Transcription</keyword>
<keyword evidence="1" id="KW-0805">Transcription regulation</keyword>
<evidence type="ECO:0000256" key="3">
    <source>
        <dbReference type="ARBA" id="ARBA00023163"/>
    </source>
</evidence>
<keyword evidence="7" id="KW-1185">Reference proteome</keyword>
<dbReference type="InterPro" id="IPR047640">
    <property type="entry name" value="RpiR-like"/>
</dbReference>
<dbReference type="Pfam" id="PF01418">
    <property type="entry name" value="HTH_6"/>
    <property type="match status" value="1"/>
</dbReference>
<dbReference type="CDD" id="cd05013">
    <property type="entry name" value="SIS_RpiR"/>
    <property type="match status" value="1"/>
</dbReference>
<dbReference type="RefSeq" id="WP_088149003.1">
    <property type="nucleotide sequence ID" value="NZ_NHON01000001.1"/>
</dbReference>
<dbReference type="PROSITE" id="PS51071">
    <property type="entry name" value="HTH_RPIR"/>
    <property type="match status" value="1"/>
</dbReference>
<dbReference type="InterPro" id="IPR035472">
    <property type="entry name" value="RpiR-like_SIS"/>
</dbReference>
<dbReference type="STRING" id="1122125.GCA_000423185_03411"/>
<feature type="domain" description="SIS" evidence="5">
    <location>
        <begin position="130"/>
        <end position="270"/>
    </location>
</feature>
<evidence type="ECO:0000259" key="4">
    <source>
        <dbReference type="PROSITE" id="PS51071"/>
    </source>
</evidence>
<feature type="domain" description="HTH rpiR-type" evidence="4">
    <location>
        <begin position="7"/>
        <end position="83"/>
    </location>
</feature>
<proteinExistence type="predicted"/>
<accession>A0A211ZUR4</accession>
<dbReference type="OrthoDB" id="3574600at2"/>
<dbReference type="InterPro" id="IPR009057">
    <property type="entry name" value="Homeodomain-like_sf"/>
</dbReference>
<dbReference type="AlphaFoldDB" id="A0A211ZUR4"/>